<evidence type="ECO:0000313" key="1">
    <source>
        <dbReference type="EMBL" id="RDC61962.1"/>
    </source>
</evidence>
<gene>
    <name evidence="1" type="ORF">AHMF7616_00552</name>
</gene>
<organism evidence="1 2">
    <name type="scientific">Adhaeribacter pallidiroseus</name>
    <dbReference type="NCBI Taxonomy" id="2072847"/>
    <lineage>
        <taxon>Bacteria</taxon>
        <taxon>Pseudomonadati</taxon>
        <taxon>Bacteroidota</taxon>
        <taxon>Cytophagia</taxon>
        <taxon>Cytophagales</taxon>
        <taxon>Hymenobacteraceae</taxon>
        <taxon>Adhaeribacter</taxon>
    </lineage>
</organism>
<dbReference type="EMBL" id="QASA01000001">
    <property type="protein sequence ID" value="RDC61962.1"/>
    <property type="molecule type" value="Genomic_DNA"/>
</dbReference>
<dbReference type="Proteomes" id="UP000253919">
    <property type="component" value="Unassembled WGS sequence"/>
</dbReference>
<accession>A0A369QBZ3</accession>
<dbReference type="RefSeq" id="WP_115371472.1">
    <property type="nucleotide sequence ID" value="NZ_QASA01000001.1"/>
</dbReference>
<comment type="caution">
    <text evidence="1">The sequence shown here is derived from an EMBL/GenBank/DDBJ whole genome shotgun (WGS) entry which is preliminary data.</text>
</comment>
<sequence length="215" mass="25063">MKSISFYLVLLIFLSCGCNRTNKNEAAIKIVDNPVEEQSKFIDSQRFKVEKQTYFSLKEWNWEDRESKLTELNKEEVNKYFQAPLDSEKTYNTFYFFSIQENTPTRKSITILESDESCCNTLHLLTYDRNDKLVGKSIVAGSGGDGGWGYDAYGKFDSDSTYYFTHVELETIRDDSIGWEAEVDSLVVRFTVDRNLNFKQLSEKKFEYNKVHVSK</sequence>
<protein>
    <recommendedName>
        <fullName evidence="3">Lipoprotein</fullName>
    </recommendedName>
</protein>
<dbReference type="AlphaFoldDB" id="A0A369QBZ3"/>
<name>A0A369QBZ3_9BACT</name>
<dbReference type="OrthoDB" id="886007at2"/>
<reference evidence="1 2" key="1">
    <citation type="submission" date="2018-04" db="EMBL/GenBank/DDBJ databases">
        <title>Adhaeribacter sp. HMF7616 genome sequencing and assembly.</title>
        <authorList>
            <person name="Kang H."/>
            <person name="Kang J."/>
            <person name="Cha I."/>
            <person name="Kim H."/>
            <person name="Joh K."/>
        </authorList>
    </citation>
    <scope>NUCLEOTIDE SEQUENCE [LARGE SCALE GENOMIC DNA]</scope>
    <source>
        <strain evidence="1 2">HMF7616</strain>
    </source>
</reference>
<keyword evidence="2" id="KW-1185">Reference proteome</keyword>
<evidence type="ECO:0000313" key="2">
    <source>
        <dbReference type="Proteomes" id="UP000253919"/>
    </source>
</evidence>
<evidence type="ECO:0008006" key="3">
    <source>
        <dbReference type="Google" id="ProtNLM"/>
    </source>
</evidence>
<proteinExistence type="predicted"/>
<dbReference type="PROSITE" id="PS51257">
    <property type="entry name" value="PROKAR_LIPOPROTEIN"/>
    <property type="match status" value="1"/>
</dbReference>